<dbReference type="AlphaFoldDB" id="A0A0F8WUL4"/>
<name>A0A0F8WUL4_9ZZZZ</name>
<gene>
    <name evidence="1" type="ORF">LCGC14_3023090</name>
</gene>
<accession>A0A0F8WUL4</accession>
<evidence type="ECO:0000313" key="1">
    <source>
        <dbReference type="EMBL" id="KKK60567.1"/>
    </source>
</evidence>
<sequence>KDLYKQTGRPIRHQSTGVAGRRIPGLFQNKGKGGTAKDILQRLGGRVGKR</sequence>
<reference evidence="1" key="1">
    <citation type="journal article" date="2015" name="Nature">
        <title>Complex archaea that bridge the gap between prokaryotes and eukaryotes.</title>
        <authorList>
            <person name="Spang A."/>
            <person name="Saw J.H."/>
            <person name="Jorgensen S.L."/>
            <person name="Zaremba-Niedzwiedzka K."/>
            <person name="Martijn J."/>
            <person name="Lind A.E."/>
            <person name="van Eijk R."/>
            <person name="Schleper C."/>
            <person name="Guy L."/>
            <person name="Ettema T.J."/>
        </authorList>
    </citation>
    <scope>NUCLEOTIDE SEQUENCE</scope>
</reference>
<protein>
    <submittedName>
        <fullName evidence="1">Uncharacterized protein</fullName>
    </submittedName>
</protein>
<comment type="caution">
    <text evidence="1">The sequence shown here is derived from an EMBL/GenBank/DDBJ whole genome shotgun (WGS) entry which is preliminary data.</text>
</comment>
<organism evidence="1">
    <name type="scientific">marine sediment metagenome</name>
    <dbReference type="NCBI Taxonomy" id="412755"/>
    <lineage>
        <taxon>unclassified sequences</taxon>
        <taxon>metagenomes</taxon>
        <taxon>ecological metagenomes</taxon>
    </lineage>
</organism>
<feature type="non-terminal residue" evidence="1">
    <location>
        <position position="1"/>
    </location>
</feature>
<dbReference type="EMBL" id="LAZR01062904">
    <property type="protein sequence ID" value="KKK60567.1"/>
    <property type="molecule type" value="Genomic_DNA"/>
</dbReference>
<proteinExistence type="predicted"/>